<name>A0A7W8V3S9_PARAM</name>
<proteinExistence type="predicted"/>
<feature type="region of interest" description="Disordered" evidence="1">
    <location>
        <begin position="1"/>
        <end position="30"/>
    </location>
</feature>
<reference evidence="2 3" key="1">
    <citation type="submission" date="2020-08" db="EMBL/GenBank/DDBJ databases">
        <title>Genomic Encyclopedia of Type Strains, Phase IV (KMG-V): Genome sequencing to study the core and pangenomes of soil and plant-associated prokaryotes.</title>
        <authorList>
            <person name="Whitman W."/>
        </authorList>
    </citation>
    <scope>NUCLEOTIDE SEQUENCE [LARGE SCALE GENOMIC DNA]</scope>
    <source>
        <strain evidence="2 3">JPY158</strain>
    </source>
</reference>
<accession>A0A7W8V3S9</accession>
<keyword evidence="3" id="KW-1185">Reference proteome</keyword>
<organism evidence="2 3">
    <name type="scientific">Paraburkholderia atlantica</name>
    <dbReference type="NCBI Taxonomy" id="2654982"/>
    <lineage>
        <taxon>Bacteria</taxon>
        <taxon>Pseudomonadati</taxon>
        <taxon>Pseudomonadota</taxon>
        <taxon>Betaproteobacteria</taxon>
        <taxon>Burkholderiales</taxon>
        <taxon>Burkholderiaceae</taxon>
        <taxon>Paraburkholderia</taxon>
    </lineage>
</organism>
<dbReference type="AlphaFoldDB" id="A0A7W8V3S9"/>
<dbReference type="Proteomes" id="UP000592780">
    <property type="component" value="Unassembled WGS sequence"/>
</dbReference>
<gene>
    <name evidence="2" type="ORF">HDG40_000009</name>
</gene>
<comment type="caution">
    <text evidence="2">The sequence shown here is derived from an EMBL/GenBank/DDBJ whole genome shotgun (WGS) entry which is preliminary data.</text>
</comment>
<evidence type="ECO:0000313" key="2">
    <source>
        <dbReference type="EMBL" id="MBB5421868.1"/>
    </source>
</evidence>
<dbReference type="EMBL" id="JACHDD010000001">
    <property type="protein sequence ID" value="MBB5421868.1"/>
    <property type="molecule type" value="Genomic_DNA"/>
</dbReference>
<feature type="compositionally biased region" description="Polar residues" evidence="1">
    <location>
        <begin position="1"/>
        <end position="10"/>
    </location>
</feature>
<evidence type="ECO:0000313" key="3">
    <source>
        <dbReference type="Proteomes" id="UP000592780"/>
    </source>
</evidence>
<sequence>MQFATPNGAFNKNARHEHSKKQTVQPKQKPRKIAILRGFLSMLTLKRYPLSATSYSY</sequence>
<protein>
    <submittedName>
        <fullName evidence="2">Uncharacterized protein</fullName>
    </submittedName>
</protein>
<evidence type="ECO:0000256" key="1">
    <source>
        <dbReference type="SAM" id="MobiDB-lite"/>
    </source>
</evidence>